<dbReference type="Proteomes" id="UP000308549">
    <property type="component" value="Unassembled WGS sequence"/>
</dbReference>
<evidence type="ECO:0000313" key="1">
    <source>
        <dbReference type="EMBL" id="TKA29729.1"/>
    </source>
</evidence>
<keyword evidence="2" id="KW-1185">Reference proteome</keyword>
<evidence type="ECO:0000313" key="2">
    <source>
        <dbReference type="Proteomes" id="UP000308549"/>
    </source>
</evidence>
<accession>A0A4V5N4Z3</accession>
<reference evidence="1 2" key="1">
    <citation type="submission" date="2017-03" db="EMBL/GenBank/DDBJ databases">
        <title>Genomes of endolithic fungi from Antarctica.</title>
        <authorList>
            <person name="Coleine C."/>
            <person name="Masonjones S."/>
            <person name="Stajich J.E."/>
        </authorList>
    </citation>
    <scope>NUCLEOTIDE SEQUENCE [LARGE SCALE GENOMIC DNA]</scope>
    <source>
        <strain evidence="1 2">CCFEE 6315</strain>
    </source>
</reference>
<name>A0A4V5N4Z3_9PEZI</name>
<dbReference type="AlphaFoldDB" id="A0A4V5N4Z3"/>
<sequence length="128" mass="13387">MSGLLEAGASICATDAEGKIPLRLVIEGRVREQVVGPLSEWGKADLRATDGGGVTPLGILLGRLEGEDGAQRLVHGRILERFGGCAAPRVDGEGIPLGLEAGGATGFGSAWMRDLAYRCDGDEGWNLW</sequence>
<dbReference type="EMBL" id="NAJL01000013">
    <property type="protein sequence ID" value="TKA29729.1"/>
    <property type="molecule type" value="Genomic_DNA"/>
</dbReference>
<comment type="caution">
    <text evidence="1">The sequence shown here is derived from an EMBL/GenBank/DDBJ whole genome shotgun (WGS) entry which is preliminary data.</text>
</comment>
<gene>
    <name evidence="1" type="ORF">B0A50_03092</name>
</gene>
<organism evidence="1 2">
    <name type="scientific">Salinomyces thailandicus</name>
    <dbReference type="NCBI Taxonomy" id="706561"/>
    <lineage>
        <taxon>Eukaryota</taxon>
        <taxon>Fungi</taxon>
        <taxon>Dikarya</taxon>
        <taxon>Ascomycota</taxon>
        <taxon>Pezizomycotina</taxon>
        <taxon>Dothideomycetes</taxon>
        <taxon>Dothideomycetidae</taxon>
        <taxon>Mycosphaerellales</taxon>
        <taxon>Teratosphaeriaceae</taxon>
        <taxon>Salinomyces</taxon>
    </lineage>
</organism>
<proteinExistence type="predicted"/>
<protein>
    <submittedName>
        <fullName evidence="1">Uncharacterized protein</fullName>
    </submittedName>
</protein>